<protein>
    <submittedName>
        <fullName evidence="2">Uncharacterized protein</fullName>
    </submittedName>
</protein>
<gene>
    <name evidence="2" type="ORF">CFBP8129_10700</name>
</gene>
<evidence type="ECO:0000313" key="2">
    <source>
        <dbReference type="EMBL" id="CAD0311574.1"/>
    </source>
</evidence>
<proteinExistence type="predicted"/>
<feature type="region of interest" description="Disordered" evidence="1">
    <location>
        <begin position="1"/>
        <end position="21"/>
    </location>
</feature>
<accession>A0A6V7C7R9</accession>
<reference evidence="2" key="1">
    <citation type="submission" date="2020-07" db="EMBL/GenBank/DDBJ databases">
        <authorList>
            <person name="Pothier F. J."/>
        </authorList>
    </citation>
    <scope>NUCLEOTIDE SEQUENCE</scope>
    <source>
        <strain evidence="2">CFBP 8129</strain>
    </source>
</reference>
<dbReference type="AlphaFoldDB" id="A0A6V7C7R9"/>
<dbReference type="EMBL" id="LR828253">
    <property type="protein sequence ID" value="CAD0311574.1"/>
    <property type="molecule type" value="Genomic_DNA"/>
</dbReference>
<sequence>MTERLTEPLRPPLSRLWSPDQDGGMSLQLSANVDGREHALLTVLADPHDEALWVAVQAGDTQVQIPLAVLRQLLEVAAEEVHSAEWFARQDAAEPEL</sequence>
<evidence type="ECO:0000256" key="1">
    <source>
        <dbReference type="SAM" id="MobiDB-lite"/>
    </source>
</evidence>
<name>A0A6V7C7R9_9XANT</name>
<organism evidence="2">
    <name type="scientific">Xanthomonas hortorum pv. gardneri</name>
    <dbReference type="NCBI Taxonomy" id="2754056"/>
    <lineage>
        <taxon>Bacteria</taxon>
        <taxon>Pseudomonadati</taxon>
        <taxon>Pseudomonadota</taxon>
        <taxon>Gammaproteobacteria</taxon>
        <taxon>Lysobacterales</taxon>
        <taxon>Lysobacteraceae</taxon>
        <taxon>Xanthomonas</taxon>
    </lineage>
</organism>
<dbReference type="EMBL" id="LR828253">
    <property type="protein sequence ID" value="CAD0311570.1"/>
    <property type="molecule type" value="Genomic_DNA"/>
</dbReference>